<dbReference type="FunFam" id="3.30.200.20:FF:000068">
    <property type="entry name" value="G protein-coupled receptor kinase"/>
    <property type="match status" value="1"/>
</dbReference>
<reference evidence="16" key="2">
    <citation type="submission" date="2025-09" db="UniProtKB">
        <authorList>
            <consortium name="Ensembl"/>
        </authorList>
    </citation>
    <scope>IDENTIFICATION</scope>
</reference>
<name>A0A2K6FBE4_PROCO</name>
<dbReference type="InterPro" id="IPR000719">
    <property type="entry name" value="Prot_kinase_dom"/>
</dbReference>
<dbReference type="GO" id="GO:0031623">
    <property type="term" value="P:receptor internalization"/>
    <property type="evidence" value="ECO:0007669"/>
    <property type="project" value="UniProtKB-ARBA"/>
</dbReference>
<feature type="domain" description="PH" evidence="12">
    <location>
        <begin position="543"/>
        <end position="637"/>
    </location>
</feature>
<evidence type="ECO:0000256" key="1">
    <source>
        <dbReference type="ARBA" id="ARBA00009793"/>
    </source>
</evidence>
<evidence type="ECO:0000259" key="15">
    <source>
        <dbReference type="PROSITE" id="PS51285"/>
    </source>
</evidence>
<evidence type="ECO:0000313" key="16">
    <source>
        <dbReference type="Ensembl" id="ENSPCOP00000011305.1"/>
    </source>
</evidence>
<feature type="active site" description="Proton acceptor" evidence="9">
    <location>
        <position position="317"/>
    </location>
</feature>
<dbReference type="SMART" id="SM00220">
    <property type="entry name" value="S_TKc"/>
    <property type="match status" value="1"/>
</dbReference>
<keyword evidence="4 10" id="KW-0547">Nucleotide-binding</keyword>
<dbReference type="InterPro" id="IPR000239">
    <property type="entry name" value="GPCR_kinase"/>
</dbReference>
<dbReference type="GO" id="GO:0007186">
    <property type="term" value="P:G protein-coupled receptor signaling pathway"/>
    <property type="evidence" value="ECO:0007669"/>
    <property type="project" value="TreeGrafter"/>
</dbReference>
<evidence type="ECO:0000256" key="11">
    <source>
        <dbReference type="RuleBase" id="RU000308"/>
    </source>
</evidence>
<dbReference type="Ensembl" id="ENSPCOT00000021893.1">
    <property type="protein sequence ID" value="ENSPCOP00000011305.1"/>
    <property type="gene ID" value="ENSPCOG00000017157.1"/>
</dbReference>
<evidence type="ECO:0000259" key="13">
    <source>
        <dbReference type="PROSITE" id="PS50011"/>
    </source>
</evidence>
<keyword evidence="6 10" id="KW-0067">ATP-binding</keyword>
<dbReference type="PROSITE" id="PS50132">
    <property type="entry name" value="RGS"/>
    <property type="match status" value="1"/>
</dbReference>
<dbReference type="Proteomes" id="UP000233160">
    <property type="component" value="Unassembled WGS sequence"/>
</dbReference>
<feature type="binding site" evidence="10">
    <location>
        <position position="220"/>
    </location>
    <ligand>
        <name>ATP</name>
        <dbReference type="ChEBI" id="CHEBI:30616"/>
    </ligand>
</feature>
<dbReference type="CDD" id="cd01240">
    <property type="entry name" value="PH_GRK2_subgroup"/>
    <property type="match status" value="1"/>
</dbReference>
<dbReference type="CDD" id="cd08747">
    <property type="entry name" value="RGS_GRK2_GRK3"/>
    <property type="match status" value="1"/>
</dbReference>
<dbReference type="Gene3D" id="3.30.200.20">
    <property type="entry name" value="Phosphorylase Kinase, domain 1"/>
    <property type="match status" value="1"/>
</dbReference>
<evidence type="ECO:0000256" key="9">
    <source>
        <dbReference type="PIRSR" id="PIRSR600239-51"/>
    </source>
</evidence>
<dbReference type="InterPro" id="IPR036305">
    <property type="entry name" value="RGS_sf"/>
</dbReference>
<dbReference type="Pfam" id="PF00615">
    <property type="entry name" value="RGS"/>
    <property type="match status" value="1"/>
</dbReference>
<dbReference type="GO" id="GO:0098793">
    <property type="term" value="C:presynapse"/>
    <property type="evidence" value="ECO:0007669"/>
    <property type="project" value="UniProtKB-SubCell"/>
</dbReference>
<feature type="domain" description="RGS" evidence="14">
    <location>
        <begin position="54"/>
        <end position="175"/>
    </location>
</feature>
<feature type="domain" description="AGC-kinase C-terminal" evidence="15">
    <location>
        <begin position="439"/>
        <end position="506"/>
    </location>
</feature>
<evidence type="ECO:0000256" key="10">
    <source>
        <dbReference type="PROSITE-ProRule" id="PRU10141"/>
    </source>
</evidence>
<evidence type="ECO:0000313" key="17">
    <source>
        <dbReference type="Proteomes" id="UP000233160"/>
    </source>
</evidence>
<evidence type="ECO:0000256" key="7">
    <source>
        <dbReference type="ARBA" id="ARBA00034106"/>
    </source>
</evidence>
<dbReference type="PROSITE" id="PS00108">
    <property type="entry name" value="PROTEIN_KINASE_ST"/>
    <property type="match status" value="1"/>
</dbReference>
<dbReference type="InterPro" id="IPR044926">
    <property type="entry name" value="RGS_subdomain_2"/>
</dbReference>
<dbReference type="SMART" id="SM00133">
    <property type="entry name" value="S_TK_X"/>
    <property type="match status" value="1"/>
</dbReference>
<dbReference type="FunFam" id="1.10.510.10:FF:000118">
    <property type="entry name" value="G protein-coupled receptor kinase"/>
    <property type="match status" value="1"/>
</dbReference>
<gene>
    <name evidence="16" type="primary">GRK3</name>
</gene>
<keyword evidence="3 11" id="KW-0808">Transferase</keyword>
<dbReference type="PROSITE" id="PS50003">
    <property type="entry name" value="PH_DOMAIN"/>
    <property type="match status" value="1"/>
</dbReference>
<keyword evidence="17" id="KW-1185">Reference proteome</keyword>
<dbReference type="InterPro" id="IPR011993">
    <property type="entry name" value="PH-like_dom_sf"/>
</dbReference>
<dbReference type="InterPro" id="IPR016137">
    <property type="entry name" value="RGS"/>
</dbReference>
<dbReference type="PROSITE" id="PS00107">
    <property type="entry name" value="PROTEIN_KINASE_ATP"/>
    <property type="match status" value="1"/>
</dbReference>
<evidence type="ECO:0000256" key="2">
    <source>
        <dbReference type="ARBA" id="ARBA00022527"/>
    </source>
</evidence>
<dbReference type="PANTHER" id="PTHR24355">
    <property type="entry name" value="G PROTEIN-COUPLED RECEPTOR KINASE/RIBOSOMAL PROTEIN S6 KINASE"/>
    <property type="match status" value="1"/>
</dbReference>
<dbReference type="PANTHER" id="PTHR24355:SF17">
    <property type="entry name" value="BETA-ADRENERGIC RECEPTOR KINASE 2"/>
    <property type="match status" value="1"/>
</dbReference>
<comment type="subcellular location">
    <subcellularLocation>
        <location evidence="7">Presynapse</location>
    </subcellularLocation>
</comment>
<dbReference type="PROSITE" id="PS50011">
    <property type="entry name" value="PROTEIN_KINASE_DOM"/>
    <property type="match status" value="1"/>
</dbReference>
<dbReference type="SUPFAM" id="SSF48097">
    <property type="entry name" value="Regulator of G-protein signaling, RGS"/>
    <property type="match status" value="1"/>
</dbReference>
<dbReference type="SUPFAM" id="SSF56112">
    <property type="entry name" value="Protein kinase-like (PK-like)"/>
    <property type="match status" value="1"/>
</dbReference>
<dbReference type="EC" id="2.7.11.-" evidence="11"/>
<keyword evidence="5 11" id="KW-0418">Kinase</keyword>
<dbReference type="InterPro" id="IPR008271">
    <property type="entry name" value="Ser/Thr_kinase_AS"/>
</dbReference>
<evidence type="ECO:0000256" key="3">
    <source>
        <dbReference type="ARBA" id="ARBA00022679"/>
    </source>
</evidence>
<dbReference type="InterPro" id="IPR017441">
    <property type="entry name" value="Protein_kinase_ATP_BS"/>
</dbReference>
<dbReference type="PROSITE" id="PS51285">
    <property type="entry name" value="AGC_KINASE_CTER"/>
    <property type="match status" value="1"/>
</dbReference>
<organism evidence="16 17">
    <name type="scientific">Propithecus coquereli</name>
    <name type="common">Coquerel's sifaka</name>
    <name type="synonym">Propithecus verreauxi coquereli</name>
    <dbReference type="NCBI Taxonomy" id="379532"/>
    <lineage>
        <taxon>Eukaryota</taxon>
        <taxon>Metazoa</taxon>
        <taxon>Chordata</taxon>
        <taxon>Craniata</taxon>
        <taxon>Vertebrata</taxon>
        <taxon>Euteleostomi</taxon>
        <taxon>Mammalia</taxon>
        <taxon>Eutheria</taxon>
        <taxon>Euarchontoglires</taxon>
        <taxon>Primates</taxon>
        <taxon>Strepsirrhini</taxon>
        <taxon>Lemuriformes</taxon>
        <taxon>Indriidae</taxon>
        <taxon>Propithecus</taxon>
    </lineage>
</organism>
<feature type="domain" description="Protein kinase" evidence="13">
    <location>
        <begin position="191"/>
        <end position="438"/>
    </location>
</feature>
<dbReference type="InterPro" id="IPR011009">
    <property type="entry name" value="Kinase-like_dom_sf"/>
</dbReference>
<comment type="similarity">
    <text evidence="1 11">Belongs to the protein kinase superfamily. AGC Ser/Thr protein kinase family. GPRK subfamily.</text>
</comment>
<dbReference type="SUPFAM" id="SSF50729">
    <property type="entry name" value="PH domain-like"/>
    <property type="match status" value="1"/>
</dbReference>
<evidence type="ECO:0000259" key="14">
    <source>
        <dbReference type="PROSITE" id="PS50132"/>
    </source>
</evidence>
<dbReference type="Gene3D" id="1.10.510.10">
    <property type="entry name" value="Transferase(Phosphotransferase) domain 1"/>
    <property type="match status" value="1"/>
</dbReference>
<evidence type="ECO:0000256" key="6">
    <source>
        <dbReference type="ARBA" id="ARBA00022840"/>
    </source>
</evidence>
<dbReference type="AlphaFoldDB" id="A0A2K6FBE4"/>
<dbReference type="GO" id="GO:0001664">
    <property type="term" value="F:G protein-coupled receptor binding"/>
    <property type="evidence" value="ECO:0007669"/>
    <property type="project" value="TreeGrafter"/>
</dbReference>
<dbReference type="InterPro" id="IPR000961">
    <property type="entry name" value="AGC-kinase_C"/>
</dbReference>
<dbReference type="Gene3D" id="1.10.167.10">
    <property type="entry name" value="Regulator of G-protein Signalling 4, domain 2"/>
    <property type="match status" value="1"/>
</dbReference>
<dbReference type="SMART" id="SM00315">
    <property type="entry name" value="RGS"/>
    <property type="match status" value="1"/>
</dbReference>
<protein>
    <recommendedName>
        <fullName evidence="11">G protein-coupled receptor kinase</fullName>
        <ecNumber evidence="11">2.7.11.-</ecNumber>
    </recommendedName>
</protein>
<dbReference type="GO" id="GO:0005524">
    <property type="term" value="F:ATP binding"/>
    <property type="evidence" value="ECO:0007669"/>
    <property type="project" value="UniProtKB-UniRule"/>
</dbReference>
<proteinExistence type="inferred from homology"/>
<dbReference type="InterPro" id="IPR001849">
    <property type="entry name" value="PH_domain"/>
</dbReference>
<dbReference type="GeneTree" id="ENSGT00940000157699"/>
<dbReference type="GO" id="GO:0004703">
    <property type="term" value="F:G protein-coupled receptor kinase activity"/>
    <property type="evidence" value="ECO:0007669"/>
    <property type="project" value="InterPro"/>
</dbReference>
<dbReference type="PRINTS" id="PR00717">
    <property type="entry name" value="GPCRKINASE"/>
</dbReference>
<dbReference type="Pfam" id="PF00169">
    <property type="entry name" value="PH"/>
    <property type="match status" value="1"/>
</dbReference>
<dbReference type="GO" id="GO:0047696">
    <property type="term" value="F:beta-adrenergic receptor kinase activity"/>
    <property type="evidence" value="ECO:0007669"/>
    <property type="project" value="UniProtKB-EC"/>
</dbReference>
<evidence type="ECO:0000256" key="8">
    <source>
        <dbReference type="ARBA" id="ARBA00036224"/>
    </source>
</evidence>
<evidence type="ECO:0000256" key="4">
    <source>
        <dbReference type="ARBA" id="ARBA00022741"/>
    </source>
</evidence>
<dbReference type="Gene3D" id="2.30.29.30">
    <property type="entry name" value="Pleckstrin-homology domain (PH domain)/Phosphotyrosine-binding domain (PTB)"/>
    <property type="match status" value="1"/>
</dbReference>
<dbReference type="GO" id="GO:0002029">
    <property type="term" value="P:desensitization of G protein-coupled receptor signaling pathway"/>
    <property type="evidence" value="ECO:0007669"/>
    <property type="project" value="TreeGrafter"/>
</dbReference>
<evidence type="ECO:0000259" key="12">
    <source>
        <dbReference type="PROSITE" id="PS50003"/>
    </source>
</evidence>
<dbReference type="SMART" id="SM00233">
    <property type="entry name" value="PH"/>
    <property type="match status" value="1"/>
</dbReference>
<evidence type="ECO:0000256" key="5">
    <source>
        <dbReference type="ARBA" id="ARBA00022777"/>
    </source>
</evidence>
<reference evidence="16" key="1">
    <citation type="submission" date="2025-08" db="UniProtKB">
        <authorList>
            <consortium name="Ensembl"/>
        </authorList>
    </citation>
    <scope>IDENTIFICATION</scope>
</reference>
<sequence length="673" mass="77892">MADLEAVLADVSYLMAMEKSKATPAARASKKIVLPEPSIRSVMQKYLEERNEITFDKIFNQKIGFLLFKDFCLNEINEAVPQVKFYEEIKEYEKLDNEEDRLCRSRQIYDAYIMKELLACSHPFSKQAVEHVQSHLSKKQVTSTLFQPYIEEICESLRGDIFQKFMESDKFTRFCQWKNVELNIHLTMNDFSVHRIIGRGGFGEVYGCRKADTGKMYAMKCLDKKRIKMKQGETLALNERIMLSLVSTGDCPFIVCMTYAFHTPDKLCFILDLMNGGDLHYHLSQHGVFSEKEMRFYATEIILGLEHMHHRFVVYRDLKPANILLDEHGHVRISDLGLACDFSKKKPHASVGTHGYMAPEVLQKGTAYDSSADWFSLGCMLFKLFLKSHSSFPQNVELPETFSPELKSLLEGLLQRDVSTRLGCHGGGAQEVKQHTFFKGIDWQHVYLQKYPPPLIPPRGEVNAADAFDIGSFDEEDTKGIKLLDCDQELYKNFPLVISERWQQEVAETVYEAVNADTDKIESRKKAKNKQLGHEEDYALGKDCIMHGYMLKLGNPFLTQWQRRYFYLFPNRLEWRGEGESRQNLLTMEQILSVEETQIKDKKCILFRIKGGKQFVLQCESDPEFVQWKKELTETFTEAQRLLRRAPKFLNKPRSNLVELSKPPLCHRNSNGL</sequence>
<accession>A0A2K6FBE4</accession>
<dbReference type="FunFam" id="2.30.29.30:FF:000084">
    <property type="entry name" value="G protein-coupled receptor kinase"/>
    <property type="match status" value="1"/>
</dbReference>
<comment type="catalytic activity">
    <reaction evidence="8">
        <text>[beta-adrenergic receptor] + ATP = [beta-adrenergic receptor]-phosphate + ADP + H(+)</text>
        <dbReference type="Rhea" id="RHEA:19429"/>
        <dbReference type="Rhea" id="RHEA-COMP:11222"/>
        <dbReference type="Rhea" id="RHEA-COMP:11223"/>
        <dbReference type="ChEBI" id="CHEBI:15378"/>
        <dbReference type="ChEBI" id="CHEBI:30616"/>
        <dbReference type="ChEBI" id="CHEBI:43176"/>
        <dbReference type="ChEBI" id="CHEBI:68546"/>
        <dbReference type="ChEBI" id="CHEBI:456216"/>
        <dbReference type="EC" id="2.7.11.15"/>
    </reaction>
    <physiologicalReaction direction="left-to-right" evidence="8">
        <dbReference type="Rhea" id="RHEA:19430"/>
    </physiologicalReaction>
</comment>
<dbReference type="Pfam" id="PF00069">
    <property type="entry name" value="Pkinase"/>
    <property type="match status" value="1"/>
</dbReference>
<keyword evidence="2 11" id="KW-0723">Serine/threonine-protein kinase</keyword>